<dbReference type="OrthoDB" id="5345625at2759"/>
<dbReference type="Proteomes" id="UP000053259">
    <property type="component" value="Unassembled WGS sequence"/>
</dbReference>
<keyword evidence="4" id="KW-0963">Cytoplasm</keyword>
<accession>A0A0D1Z0B1</accession>
<evidence type="ECO:0000256" key="1">
    <source>
        <dbReference type="ARBA" id="ARBA00004123"/>
    </source>
</evidence>
<name>A0A0D1Z0B1_9PEZI</name>
<dbReference type="GO" id="GO:0005737">
    <property type="term" value="C:cytoplasm"/>
    <property type="evidence" value="ECO:0007669"/>
    <property type="project" value="UniProtKB-SubCell"/>
</dbReference>
<feature type="region of interest" description="Disordered" evidence="9">
    <location>
        <begin position="1"/>
        <end position="201"/>
    </location>
</feature>
<evidence type="ECO:0000256" key="3">
    <source>
        <dbReference type="ARBA" id="ARBA00006922"/>
    </source>
</evidence>
<dbReference type="VEuPathDB" id="FungiDB:PV09_02855"/>
<evidence type="ECO:0000256" key="7">
    <source>
        <dbReference type="ARBA" id="ARBA00023163"/>
    </source>
</evidence>
<sequence length="376" mass="40257">MTAVPPAMRLADAKNGCANSPLPSPTKSPRRVLGELTPNTKITPKPLLPGAKSPVKTTPVNSPFKAPEVLSESSILLTSDQSDVSSSGISKKRPFSAISSPEKRDATRKRQQDMPPQTVSPAALGSPLPPPTPAIELPEQRPSVEKDEVVETSSEHDDAHIELPTAAQRTNGSFSSLIDYNPDNASDRSDPATVSSPPLRPTSIPVTSRVELLKLRLKMAMYKINTNQTFVPFSKLEPPHTRTPIEAAEETEDLEEDAEYASSVQTVRTRGESNSGSDGELQTAKMTSDNIVITGGPVAKLLDGPVLVPTAFSTRFLVASESPASPTRRTIERSIDQQRTPATSPSRKYVGEESELTSSVVKGHAASGLLELAQSR</sequence>
<evidence type="ECO:0000256" key="2">
    <source>
        <dbReference type="ARBA" id="ARBA00004496"/>
    </source>
</evidence>
<dbReference type="InterPro" id="IPR013734">
    <property type="entry name" value="TF_Nrm1/Whi5"/>
</dbReference>
<evidence type="ECO:0000256" key="6">
    <source>
        <dbReference type="ARBA" id="ARBA00023015"/>
    </source>
</evidence>
<keyword evidence="5" id="KW-0678">Repressor</keyword>
<evidence type="ECO:0000313" key="11">
    <source>
        <dbReference type="Proteomes" id="UP000053259"/>
    </source>
</evidence>
<dbReference type="RefSeq" id="XP_016216271.1">
    <property type="nucleotide sequence ID" value="XM_016355965.1"/>
</dbReference>
<dbReference type="InParanoid" id="A0A0D1Z0B1"/>
<evidence type="ECO:0000313" key="10">
    <source>
        <dbReference type="EMBL" id="KIW06402.1"/>
    </source>
</evidence>
<feature type="compositionally biased region" description="Basic and acidic residues" evidence="9">
    <location>
        <begin position="138"/>
        <end position="161"/>
    </location>
</feature>
<feature type="compositionally biased region" description="Polar residues" evidence="9">
    <location>
        <begin position="167"/>
        <end position="178"/>
    </location>
</feature>
<evidence type="ECO:0000256" key="8">
    <source>
        <dbReference type="ARBA" id="ARBA00023242"/>
    </source>
</evidence>
<evidence type="ECO:0000256" key="4">
    <source>
        <dbReference type="ARBA" id="ARBA00022490"/>
    </source>
</evidence>
<evidence type="ECO:0000256" key="9">
    <source>
        <dbReference type="SAM" id="MobiDB-lite"/>
    </source>
</evidence>
<organism evidence="10 11">
    <name type="scientific">Verruconis gallopava</name>
    <dbReference type="NCBI Taxonomy" id="253628"/>
    <lineage>
        <taxon>Eukaryota</taxon>
        <taxon>Fungi</taxon>
        <taxon>Dikarya</taxon>
        <taxon>Ascomycota</taxon>
        <taxon>Pezizomycotina</taxon>
        <taxon>Dothideomycetes</taxon>
        <taxon>Pleosporomycetidae</taxon>
        <taxon>Venturiales</taxon>
        <taxon>Sympoventuriaceae</taxon>
        <taxon>Verruconis</taxon>
    </lineage>
</organism>
<dbReference type="Pfam" id="PF08528">
    <property type="entry name" value="Whi5"/>
    <property type="match status" value="1"/>
</dbReference>
<feature type="compositionally biased region" description="Basic and acidic residues" evidence="9">
    <location>
        <begin position="101"/>
        <end position="112"/>
    </location>
</feature>
<comment type="similarity">
    <text evidence="3">Belongs to the WHI5/NRM1 family.</text>
</comment>
<feature type="compositionally biased region" description="Low complexity" evidence="9">
    <location>
        <begin position="79"/>
        <end position="89"/>
    </location>
</feature>
<feature type="compositionally biased region" description="Polar residues" evidence="9">
    <location>
        <begin position="337"/>
        <end position="346"/>
    </location>
</feature>
<dbReference type="HOGENOM" id="CLU_847266_0_0_1"/>
<gene>
    <name evidence="10" type="ORF">PV09_02855</name>
</gene>
<dbReference type="STRING" id="253628.A0A0D1Z0B1"/>
<dbReference type="GO" id="GO:0005634">
    <property type="term" value="C:nucleus"/>
    <property type="evidence" value="ECO:0007669"/>
    <property type="project" value="UniProtKB-SubCell"/>
</dbReference>
<keyword evidence="6" id="KW-0805">Transcription regulation</keyword>
<comment type="subcellular location">
    <subcellularLocation>
        <location evidence="2">Cytoplasm</location>
    </subcellularLocation>
    <subcellularLocation>
        <location evidence="1">Nucleus</location>
    </subcellularLocation>
</comment>
<dbReference type="AlphaFoldDB" id="A0A0D1Z0B1"/>
<dbReference type="EMBL" id="KN847535">
    <property type="protein sequence ID" value="KIW06402.1"/>
    <property type="molecule type" value="Genomic_DNA"/>
</dbReference>
<keyword evidence="11" id="KW-1185">Reference proteome</keyword>
<keyword evidence="8" id="KW-0539">Nucleus</keyword>
<protein>
    <submittedName>
        <fullName evidence="10">Uncharacterized protein</fullName>
    </submittedName>
</protein>
<reference evidence="10 11" key="1">
    <citation type="submission" date="2015-01" db="EMBL/GenBank/DDBJ databases">
        <title>The Genome Sequence of Ochroconis gallopava CBS43764.</title>
        <authorList>
            <consortium name="The Broad Institute Genomics Platform"/>
            <person name="Cuomo C."/>
            <person name="de Hoog S."/>
            <person name="Gorbushina A."/>
            <person name="Stielow B."/>
            <person name="Teixiera M."/>
            <person name="Abouelleil A."/>
            <person name="Chapman S.B."/>
            <person name="Priest M."/>
            <person name="Young S.K."/>
            <person name="Wortman J."/>
            <person name="Nusbaum C."/>
            <person name="Birren B."/>
        </authorList>
    </citation>
    <scope>NUCLEOTIDE SEQUENCE [LARGE SCALE GENOMIC DNA]</scope>
    <source>
        <strain evidence="10 11">CBS 43764</strain>
    </source>
</reference>
<keyword evidence="7" id="KW-0804">Transcription</keyword>
<evidence type="ECO:0000256" key="5">
    <source>
        <dbReference type="ARBA" id="ARBA00022491"/>
    </source>
</evidence>
<dbReference type="GeneID" id="27310828"/>
<feature type="region of interest" description="Disordered" evidence="9">
    <location>
        <begin position="321"/>
        <end position="358"/>
    </location>
</feature>
<proteinExistence type="inferred from homology"/>